<keyword evidence="5" id="KW-1185">Reference proteome</keyword>
<name>A0AAQ3MS11_VIGMU</name>
<evidence type="ECO:0000256" key="1">
    <source>
        <dbReference type="ARBA" id="ARBA00008061"/>
    </source>
</evidence>
<evidence type="ECO:0000259" key="2">
    <source>
        <dbReference type="Pfam" id="PF02922"/>
    </source>
</evidence>
<proteinExistence type="inferred from homology"/>
<evidence type="ECO:0000313" key="5">
    <source>
        <dbReference type="Proteomes" id="UP001374535"/>
    </source>
</evidence>
<dbReference type="InterPro" id="IPR040671">
    <property type="entry name" value="Pullulanase_N2"/>
</dbReference>
<evidence type="ECO:0000259" key="3">
    <source>
        <dbReference type="Pfam" id="PF17967"/>
    </source>
</evidence>
<dbReference type="Gene3D" id="3.20.20.80">
    <property type="entry name" value="Glycosidases"/>
    <property type="match status" value="1"/>
</dbReference>
<accession>A0AAQ3MS11</accession>
<feature type="domain" description="Pullulanase N2" evidence="3">
    <location>
        <begin position="82"/>
        <end position="172"/>
    </location>
</feature>
<dbReference type="Gene3D" id="2.60.40.10">
    <property type="entry name" value="Immunoglobulins"/>
    <property type="match status" value="1"/>
</dbReference>
<dbReference type="Pfam" id="PF17967">
    <property type="entry name" value="Pullulanase_N2"/>
    <property type="match status" value="1"/>
</dbReference>
<dbReference type="PANTHER" id="PTHR43002">
    <property type="entry name" value="GLYCOGEN DEBRANCHING ENZYME"/>
    <property type="match status" value="1"/>
</dbReference>
<dbReference type="InterPro" id="IPR004193">
    <property type="entry name" value="Glyco_hydro_13_N"/>
</dbReference>
<feature type="domain" description="Glycoside hydrolase family 13 N-terminal" evidence="2">
    <location>
        <begin position="185"/>
        <end position="270"/>
    </location>
</feature>
<evidence type="ECO:0000313" key="4">
    <source>
        <dbReference type="EMBL" id="WVY96594.1"/>
    </source>
</evidence>
<organism evidence="4 5">
    <name type="scientific">Vigna mungo</name>
    <name type="common">Black gram</name>
    <name type="synonym">Phaseolus mungo</name>
    <dbReference type="NCBI Taxonomy" id="3915"/>
    <lineage>
        <taxon>Eukaryota</taxon>
        <taxon>Viridiplantae</taxon>
        <taxon>Streptophyta</taxon>
        <taxon>Embryophyta</taxon>
        <taxon>Tracheophyta</taxon>
        <taxon>Spermatophyta</taxon>
        <taxon>Magnoliopsida</taxon>
        <taxon>eudicotyledons</taxon>
        <taxon>Gunneridae</taxon>
        <taxon>Pentapetalae</taxon>
        <taxon>rosids</taxon>
        <taxon>fabids</taxon>
        <taxon>Fabales</taxon>
        <taxon>Fabaceae</taxon>
        <taxon>Papilionoideae</taxon>
        <taxon>50 kb inversion clade</taxon>
        <taxon>NPAAA clade</taxon>
        <taxon>indigoferoid/millettioid clade</taxon>
        <taxon>Phaseoleae</taxon>
        <taxon>Vigna</taxon>
    </lineage>
</organism>
<dbReference type="EMBL" id="CP144692">
    <property type="protein sequence ID" value="WVY96594.1"/>
    <property type="molecule type" value="Genomic_DNA"/>
</dbReference>
<dbReference type="Pfam" id="PF02922">
    <property type="entry name" value="CBM_48"/>
    <property type="match status" value="1"/>
</dbReference>
<dbReference type="AlphaFoldDB" id="A0AAQ3MS11"/>
<dbReference type="InterPro" id="IPR013783">
    <property type="entry name" value="Ig-like_fold"/>
</dbReference>
<protein>
    <submittedName>
        <fullName evidence="4">Uncharacterized protein</fullName>
    </submittedName>
</protein>
<reference evidence="4 5" key="1">
    <citation type="journal article" date="2023" name="Life. Sci Alliance">
        <title>Evolutionary insights into 3D genome organization and epigenetic landscape of Vigna mungo.</title>
        <authorList>
            <person name="Junaid A."/>
            <person name="Singh B."/>
            <person name="Bhatia S."/>
        </authorList>
    </citation>
    <scope>NUCLEOTIDE SEQUENCE [LARGE SCALE GENOMIC DNA]</scope>
    <source>
        <strain evidence="4">Urdbean</strain>
    </source>
</reference>
<dbReference type="CDD" id="cd02860">
    <property type="entry name" value="E_set_Pullulanase"/>
    <property type="match status" value="1"/>
</dbReference>
<sequence>MLLLASSSSSPSLSLSLSLPSVSHLHYPLPSSFPCPSLHLRFPSQATPLRLHTPPPLSCSLNSSSSVEQSSSLSQMQNSLYSRAYWVTEFLIAWNVDVANEFSCQLIASKNASLTIANGQIQGEDLKVELQEDRAGLPANVLEKFPHIRGYKAFKLPSTLDVKPLLKSQLALPGVLDELFSYNGPLGALFSEEAVSLYLWAPTAQAVRAYIYKDPSGDDPIEIVCLEEENGVWRTKGPKSWEHCYYVYEVCVYHHSTLRVEKCHANDPYARGRVSSDGRRTFLLNLDSDELKPDGWDDLANEKPTIHCFTDISIYEMHIRDFR</sequence>
<dbReference type="GO" id="GO:0004553">
    <property type="term" value="F:hydrolase activity, hydrolyzing O-glycosyl compounds"/>
    <property type="evidence" value="ECO:0007669"/>
    <property type="project" value="InterPro"/>
</dbReference>
<dbReference type="InterPro" id="IPR014756">
    <property type="entry name" value="Ig_E-set"/>
</dbReference>
<comment type="similarity">
    <text evidence="1">Belongs to the glycosyl hydrolase 13 family.</text>
</comment>
<dbReference type="GO" id="GO:0005975">
    <property type="term" value="P:carbohydrate metabolic process"/>
    <property type="evidence" value="ECO:0007669"/>
    <property type="project" value="InterPro"/>
</dbReference>
<gene>
    <name evidence="4" type="ORF">V8G54_028745</name>
</gene>
<dbReference type="SUPFAM" id="SSF81296">
    <property type="entry name" value="E set domains"/>
    <property type="match status" value="2"/>
</dbReference>
<dbReference type="Proteomes" id="UP001374535">
    <property type="component" value="Chromosome 9"/>
</dbReference>
<dbReference type="Gene3D" id="2.60.40.1130">
    <property type="entry name" value="Rab geranylgeranyltransferase alpha-subunit, insert domain"/>
    <property type="match status" value="1"/>
</dbReference>